<sequence>MKFNFLRKEKNTVMNYEGAKAFTMTPAEELYSAVVTTGLSNTSYEKGNERLERIQSLIKKNDPEFVGKLAVYARNDMYLRSIPLVLTAELAKQISGTDLVSRTVDGVVQRADEITELLAYYQTANERTETKKLNRLSKQIQKGLAKSFNKFDEYQFAKYNRKAEVTLRDALFLVHPKAKDESQQAIFNKIVGDTLETPYTWEVELSVLGQTKFANEAEKKQAFKNKWEELIFSNKLGYMATLRNLRNIIEAGVSSEAMSKVCSYLSSEKAVMNSKQLPFRFLAAYRELKTIDSPYIASILQALEDAVLVSAKNIKGFGFNTSVVIAADVSGSMQKPVSSRSKVLLYDIGLLMSMILQSQCKNVITGMFGDSWKRIPMPKSGILRNVNEFYKREGEVGYSTNGYLVIEDLIKRREKTDKVMLFTDTQLWNSNGTKNSFEDSWNRYKSIAPNAKLYIFDLAGYGTQPLDIRKNDVYLIAGWSDKVFDVLNALEDRKSAVQIIKKVVL</sequence>
<evidence type="ECO:0000256" key="3">
    <source>
        <dbReference type="ARBA" id="ARBA00022490"/>
    </source>
</evidence>
<dbReference type="PANTHER" id="PTHR14202:SF0">
    <property type="entry name" value="RNA-BINDING PROTEIN RO60"/>
    <property type="match status" value="1"/>
</dbReference>
<name>A0A841NCB7_9FLAO</name>
<gene>
    <name evidence="8" type="ORF">HNP36_003413</name>
</gene>
<dbReference type="GO" id="GO:0005737">
    <property type="term" value="C:cytoplasm"/>
    <property type="evidence" value="ECO:0007669"/>
    <property type="project" value="UniProtKB-SubCell"/>
</dbReference>
<dbReference type="Gene3D" id="3.40.50.410">
    <property type="entry name" value="von Willebrand factor, type A domain"/>
    <property type="match status" value="1"/>
</dbReference>
<dbReference type="SUPFAM" id="SSF53300">
    <property type="entry name" value="vWA-like"/>
    <property type="match status" value="1"/>
</dbReference>
<evidence type="ECO:0000259" key="7">
    <source>
        <dbReference type="PROSITE" id="PS50988"/>
    </source>
</evidence>
<accession>A0A841NCB7</accession>
<dbReference type="PANTHER" id="PTHR14202">
    <property type="entry name" value="60 KDA RIBONUCLEOPROTEIN SSA/RO"/>
    <property type="match status" value="1"/>
</dbReference>
<evidence type="ECO:0000256" key="5">
    <source>
        <dbReference type="ARBA" id="ARBA00022884"/>
    </source>
</evidence>
<dbReference type="Pfam" id="PF05731">
    <property type="entry name" value="TROVE"/>
    <property type="match status" value="2"/>
</dbReference>
<dbReference type="Proteomes" id="UP000589738">
    <property type="component" value="Unassembled WGS sequence"/>
</dbReference>
<dbReference type="EMBL" id="JACHLC010000005">
    <property type="protein sequence ID" value="MBB6372321.1"/>
    <property type="molecule type" value="Genomic_DNA"/>
</dbReference>
<organism evidence="8 9">
    <name type="scientific">Chryseobacterium shigense</name>
    <dbReference type="NCBI Taxonomy" id="297244"/>
    <lineage>
        <taxon>Bacteria</taxon>
        <taxon>Pseudomonadati</taxon>
        <taxon>Bacteroidota</taxon>
        <taxon>Flavobacteriia</taxon>
        <taxon>Flavobacteriales</taxon>
        <taxon>Weeksellaceae</taxon>
        <taxon>Chryseobacterium group</taxon>
        <taxon>Chryseobacterium</taxon>
    </lineage>
</organism>
<dbReference type="InterPro" id="IPR036465">
    <property type="entry name" value="vWFA_dom_sf"/>
</dbReference>
<comment type="subcellular location">
    <subcellularLocation>
        <location evidence="1">Cytoplasm</location>
    </subcellularLocation>
</comment>
<dbReference type="RefSeq" id="WP_184166640.1">
    <property type="nucleotide sequence ID" value="NZ_JACHLC010000005.1"/>
</dbReference>
<evidence type="ECO:0000256" key="1">
    <source>
        <dbReference type="ARBA" id="ARBA00004496"/>
    </source>
</evidence>
<dbReference type="GO" id="GO:0046872">
    <property type="term" value="F:metal ion binding"/>
    <property type="evidence" value="ECO:0007669"/>
    <property type="project" value="UniProtKB-KW"/>
</dbReference>
<feature type="domain" description="TROVE" evidence="7">
    <location>
        <begin position="13"/>
        <end position="319"/>
    </location>
</feature>
<protein>
    <recommendedName>
        <fullName evidence="7">TROVE domain-containing protein</fullName>
    </recommendedName>
</protein>
<reference evidence="8 9" key="1">
    <citation type="submission" date="2020-08" db="EMBL/GenBank/DDBJ databases">
        <title>Functional genomics of gut bacteria from endangered species of beetles.</title>
        <authorList>
            <person name="Carlos-Shanley C."/>
        </authorList>
    </citation>
    <scope>NUCLEOTIDE SEQUENCE [LARGE SCALE GENOMIC DNA]</scope>
    <source>
        <strain evidence="8 9">S00136</strain>
    </source>
</reference>
<dbReference type="InterPro" id="IPR040322">
    <property type="entry name" value="TROVE2"/>
</dbReference>
<evidence type="ECO:0000313" key="8">
    <source>
        <dbReference type="EMBL" id="MBB6372321.1"/>
    </source>
</evidence>
<dbReference type="GO" id="GO:0003723">
    <property type="term" value="F:RNA binding"/>
    <property type="evidence" value="ECO:0007669"/>
    <property type="project" value="UniProtKB-KW"/>
</dbReference>
<comment type="similarity">
    <text evidence="2">Belongs to the Ro 60 kDa family.</text>
</comment>
<dbReference type="GO" id="GO:1990904">
    <property type="term" value="C:ribonucleoprotein complex"/>
    <property type="evidence" value="ECO:0007669"/>
    <property type="project" value="UniProtKB-KW"/>
</dbReference>
<evidence type="ECO:0000313" key="9">
    <source>
        <dbReference type="Proteomes" id="UP000589738"/>
    </source>
</evidence>
<keyword evidence="5" id="KW-0694">RNA-binding</keyword>
<keyword evidence="3" id="KW-0963">Cytoplasm</keyword>
<keyword evidence="6" id="KW-0687">Ribonucleoprotein</keyword>
<evidence type="ECO:0000256" key="2">
    <source>
        <dbReference type="ARBA" id="ARBA00007814"/>
    </source>
</evidence>
<dbReference type="SUPFAM" id="SSF140864">
    <property type="entry name" value="TROVE domain-like"/>
    <property type="match status" value="1"/>
</dbReference>
<dbReference type="InterPro" id="IPR037214">
    <property type="entry name" value="TROVE_dom_sf"/>
</dbReference>
<dbReference type="InterPro" id="IPR008858">
    <property type="entry name" value="TROVE_dom"/>
</dbReference>
<dbReference type="PROSITE" id="PS50988">
    <property type="entry name" value="TROVE"/>
    <property type="match status" value="1"/>
</dbReference>
<keyword evidence="9" id="KW-1185">Reference proteome</keyword>
<comment type="caution">
    <text evidence="8">The sequence shown here is derived from an EMBL/GenBank/DDBJ whole genome shotgun (WGS) entry which is preliminary data.</text>
</comment>
<evidence type="ECO:0000256" key="4">
    <source>
        <dbReference type="ARBA" id="ARBA00022723"/>
    </source>
</evidence>
<evidence type="ECO:0000256" key="6">
    <source>
        <dbReference type="ARBA" id="ARBA00023274"/>
    </source>
</evidence>
<proteinExistence type="inferred from homology"/>
<dbReference type="AlphaFoldDB" id="A0A841NCB7"/>
<keyword evidence="4" id="KW-0479">Metal-binding</keyword>